<name>A0A383E0W7_9ZZZZ</name>
<evidence type="ECO:0000259" key="2">
    <source>
        <dbReference type="Pfam" id="PF01266"/>
    </source>
</evidence>
<organism evidence="3">
    <name type="scientific">marine metagenome</name>
    <dbReference type="NCBI Taxonomy" id="408172"/>
    <lineage>
        <taxon>unclassified sequences</taxon>
        <taxon>metagenomes</taxon>
        <taxon>ecological metagenomes</taxon>
    </lineage>
</organism>
<sequence length="179" mass="19936">MSLKLLRQGLGGRPSRMWHDRPLKDHYDVVIIGGGAHGLACAYYLARDHGITDVAVIDKSYIGAGGSGRNTAIIRSNYLTPEGVRFYDASVKLYEGLAKDLDFNVMFSQRGHLTLAHNDGSVRTMRRRAEVNRLEGVDSRLVYPDELSRICPQLDVSDHPRFPILAALYHPPGGIIRHD</sequence>
<dbReference type="GO" id="GO:0016491">
    <property type="term" value="F:oxidoreductase activity"/>
    <property type="evidence" value="ECO:0007669"/>
    <property type="project" value="UniProtKB-KW"/>
</dbReference>
<dbReference type="Pfam" id="PF01266">
    <property type="entry name" value="DAO"/>
    <property type="match status" value="1"/>
</dbReference>
<dbReference type="Gene3D" id="3.30.9.10">
    <property type="entry name" value="D-Amino Acid Oxidase, subunit A, domain 2"/>
    <property type="match status" value="1"/>
</dbReference>
<protein>
    <recommendedName>
        <fullName evidence="2">FAD dependent oxidoreductase domain-containing protein</fullName>
    </recommendedName>
</protein>
<gene>
    <name evidence="3" type="ORF">METZ01_LOCUS503331</name>
</gene>
<evidence type="ECO:0000256" key="1">
    <source>
        <dbReference type="ARBA" id="ARBA00023002"/>
    </source>
</evidence>
<dbReference type="PANTHER" id="PTHR13847:SF287">
    <property type="entry name" value="FAD-DEPENDENT OXIDOREDUCTASE DOMAIN-CONTAINING PROTEIN 1"/>
    <property type="match status" value="1"/>
</dbReference>
<dbReference type="EMBL" id="UINC01221932">
    <property type="protein sequence ID" value="SVE50477.1"/>
    <property type="molecule type" value="Genomic_DNA"/>
</dbReference>
<dbReference type="AlphaFoldDB" id="A0A383E0W7"/>
<feature type="non-terminal residue" evidence="3">
    <location>
        <position position="179"/>
    </location>
</feature>
<evidence type="ECO:0000313" key="3">
    <source>
        <dbReference type="EMBL" id="SVE50477.1"/>
    </source>
</evidence>
<dbReference type="InterPro" id="IPR006076">
    <property type="entry name" value="FAD-dep_OxRdtase"/>
</dbReference>
<feature type="domain" description="FAD dependent oxidoreductase" evidence="2">
    <location>
        <begin position="28"/>
        <end position="177"/>
    </location>
</feature>
<keyword evidence="1" id="KW-0560">Oxidoreductase</keyword>
<dbReference type="InterPro" id="IPR036188">
    <property type="entry name" value="FAD/NAD-bd_sf"/>
</dbReference>
<dbReference type="GO" id="GO:0005737">
    <property type="term" value="C:cytoplasm"/>
    <property type="evidence" value="ECO:0007669"/>
    <property type="project" value="TreeGrafter"/>
</dbReference>
<reference evidence="3" key="1">
    <citation type="submission" date="2018-05" db="EMBL/GenBank/DDBJ databases">
        <authorList>
            <person name="Lanie J.A."/>
            <person name="Ng W.-L."/>
            <person name="Kazmierczak K.M."/>
            <person name="Andrzejewski T.M."/>
            <person name="Davidsen T.M."/>
            <person name="Wayne K.J."/>
            <person name="Tettelin H."/>
            <person name="Glass J.I."/>
            <person name="Rusch D."/>
            <person name="Podicherti R."/>
            <person name="Tsui H.-C.T."/>
            <person name="Winkler M.E."/>
        </authorList>
    </citation>
    <scope>NUCLEOTIDE SEQUENCE</scope>
</reference>
<dbReference type="Gene3D" id="3.50.50.60">
    <property type="entry name" value="FAD/NAD(P)-binding domain"/>
    <property type="match status" value="1"/>
</dbReference>
<dbReference type="PANTHER" id="PTHR13847">
    <property type="entry name" value="SARCOSINE DEHYDROGENASE-RELATED"/>
    <property type="match status" value="1"/>
</dbReference>
<proteinExistence type="predicted"/>
<dbReference type="SUPFAM" id="SSF51905">
    <property type="entry name" value="FAD/NAD(P)-binding domain"/>
    <property type="match status" value="1"/>
</dbReference>
<accession>A0A383E0W7</accession>